<dbReference type="Proteomes" id="UP000004382">
    <property type="component" value="Unassembled WGS sequence"/>
</dbReference>
<accession>H1KC00</accession>
<organism evidence="1 2">
    <name type="scientific">Methylorubrum extorquens DSM 13060</name>
    <dbReference type="NCBI Taxonomy" id="882800"/>
    <lineage>
        <taxon>Bacteria</taxon>
        <taxon>Pseudomonadati</taxon>
        <taxon>Pseudomonadota</taxon>
        <taxon>Alphaproteobacteria</taxon>
        <taxon>Hyphomicrobiales</taxon>
        <taxon>Methylobacteriaceae</taxon>
        <taxon>Methylorubrum</taxon>
    </lineage>
</organism>
<name>H1KC00_METEX</name>
<protein>
    <submittedName>
        <fullName evidence="1">Uncharacterized protein</fullName>
    </submittedName>
</protein>
<evidence type="ECO:0000313" key="2">
    <source>
        <dbReference type="Proteomes" id="UP000004382"/>
    </source>
</evidence>
<reference evidence="1 2" key="1">
    <citation type="submission" date="2011-09" db="EMBL/GenBank/DDBJ databases">
        <title>The draft genome of Methylobacterium extorquens DSM 13060.</title>
        <authorList>
            <consortium name="US DOE Joint Genome Institute (JGI-PGF)"/>
            <person name="Lucas S."/>
            <person name="Han J."/>
            <person name="Lapidus A."/>
            <person name="Cheng J.-F."/>
            <person name="Goodwin L."/>
            <person name="Pitluck S."/>
            <person name="Peters L."/>
            <person name="Land M.L."/>
            <person name="Hauser L."/>
            <person name="Koskimaki J."/>
            <person name="Halonen O."/>
            <person name="Pirttila A."/>
            <person name="Frank C."/>
            <person name="Woyke T.J."/>
        </authorList>
    </citation>
    <scope>NUCLEOTIDE SEQUENCE [LARGE SCALE GENOMIC DNA]</scope>
    <source>
        <strain evidence="1 2">DSM 13060</strain>
    </source>
</reference>
<dbReference type="RefSeq" id="WP_003596204.1">
    <property type="nucleotide sequence ID" value="NZ_AGJK01000002.1"/>
</dbReference>
<gene>
    <name evidence="1" type="ORF">MetexDRAFT_0162</name>
</gene>
<proteinExistence type="predicted"/>
<dbReference type="EMBL" id="AGJK01000002">
    <property type="protein sequence ID" value="EHP94997.1"/>
    <property type="molecule type" value="Genomic_DNA"/>
</dbReference>
<evidence type="ECO:0000313" key="1">
    <source>
        <dbReference type="EMBL" id="EHP94997.1"/>
    </source>
</evidence>
<dbReference type="AlphaFoldDB" id="H1KC00"/>
<comment type="caution">
    <text evidence="1">The sequence shown here is derived from an EMBL/GenBank/DDBJ whole genome shotgun (WGS) entry which is preliminary data.</text>
</comment>
<sequence length="84" mass="9431">MNLRLQPVQVATGSSDTESHLVFSEGFLVAVLVRLSDDHEDRSGMWFLEVGFGPVDHPDPPTFADLDVAQSWIERQLASDRHRV</sequence>
<dbReference type="PATRIC" id="fig|882800.3.peg.155"/>